<name>A0ABR1I6A8_9HYPO</name>
<evidence type="ECO:0000256" key="3">
    <source>
        <dbReference type="SAM" id="Coils"/>
    </source>
</evidence>
<keyword evidence="2" id="KW-0963">Cytoplasm</keyword>
<feature type="domain" description="Centrosomin N-terminal motif 1" evidence="5">
    <location>
        <begin position="161"/>
        <end position="228"/>
    </location>
</feature>
<evidence type="ECO:0000259" key="5">
    <source>
        <dbReference type="Pfam" id="PF07989"/>
    </source>
</evidence>
<evidence type="ECO:0000313" key="7">
    <source>
        <dbReference type="Proteomes" id="UP001498421"/>
    </source>
</evidence>
<feature type="compositionally biased region" description="Polar residues" evidence="4">
    <location>
        <begin position="123"/>
        <end position="135"/>
    </location>
</feature>
<feature type="compositionally biased region" description="Polar residues" evidence="4">
    <location>
        <begin position="61"/>
        <end position="71"/>
    </location>
</feature>
<feature type="region of interest" description="Disordered" evidence="4">
    <location>
        <begin position="588"/>
        <end position="644"/>
    </location>
</feature>
<feature type="region of interest" description="Disordered" evidence="4">
    <location>
        <begin position="862"/>
        <end position="919"/>
    </location>
</feature>
<feature type="compositionally biased region" description="Polar residues" evidence="4">
    <location>
        <begin position="708"/>
        <end position="719"/>
    </location>
</feature>
<accession>A0ABR1I6A8</accession>
<feature type="region of interest" description="Disordered" evidence="4">
    <location>
        <begin position="1"/>
        <end position="93"/>
    </location>
</feature>
<evidence type="ECO:0000256" key="2">
    <source>
        <dbReference type="ARBA" id="ARBA00022490"/>
    </source>
</evidence>
<sequence length="919" mass="100879">MDPSQAHPYDRSRPSYPRTASRSSTSTTNTRVTSQSTNSSMSQNDPSVPHPAHRFHHAACKTTSNSRTTPRATPHLSREASNESTRQTAVSSFLQERLQKERQVESDKVAAWSRGNSDLSVSVDLNRSIHGSPTKNGDPDRRPQSTSTNGTEPGKKQGLGVKDMEQVISSLHKQNFDLKLELFHRRERQTMMEDRIEGLESEKTRAEEMNEQLLLEMEKRDKAVEEAVAMIVTLEAKLEQYAKERGMVQQLEAEGIFGLRDFGSTYEHPAPQLQGPDLAKLEDDAKAISRMPSFLSERSGNTENLRNVYLGVRGSVLSFRQAPEGAYGDKSPANGLASPNLSVLSESSFVSVYGQKGHGNTVPLEVDEPLSLDGADSLPGNASVIKRPKTSMARTLPSTRTTRSNSLTNNNRRKDYQPITQAIDVGSPLQKIERLDPTYSQKKVENRPENRSESRNRDAGSGFGGRPANPPSQSPGKSQARRRARDEKRESLRRVLTDAPGGVRLHDLPPTPDTISSSTLRRFQNSNDTLSKQPGLNGQRSHDDLSDASDDERYSEGAPLGVIESAAKPLEKARDLNNSAYFEARARAIQRPRSADETTVSNRRPNDWDSDDDSDARSLQSSLDIWMRESSKPNATGRASPDLFSFPTTASKGDWAVDAMFANRIPHSGGVSTSIDPERAADLFPAQQELFTSSLPPPPPNRRSSLLAQTGNSPVSSRPSTKRDVSKPGRRNLYHRRNSDDIQMRAEMQTPVQQFQQPPPQPTGEQKKNYPPITGHQAARNPLTKLFRRSIGGGPPNATPEPATTEVAPEAPKTNAGMGVPSWVGRSGAVEDDRDGATPPPIMRNPRQSRRVSVDLNVLVGAAPQDPSMPATPTMPGFHGESSTPENHPGNSPRVSSAMGNRRKWLPGFRAASFKARNG</sequence>
<feature type="compositionally biased region" description="Basic and acidic residues" evidence="4">
    <location>
        <begin position="484"/>
        <end position="496"/>
    </location>
</feature>
<feature type="compositionally biased region" description="Basic and acidic residues" evidence="4">
    <location>
        <begin position="540"/>
        <end position="555"/>
    </location>
</feature>
<feature type="coiled-coil region" evidence="3">
    <location>
        <begin position="189"/>
        <end position="254"/>
    </location>
</feature>
<dbReference type="InterPro" id="IPR012943">
    <property type="entry name" value="Cnn_1N"/>
</dbReference>
<reference evidence="6 7" key="1">
    <citation type="journal article" date="2025" name="Microbiol. Resour. Announc.">
        <title>Draft genome sequences for Neonectria magnoliae and Neonectria punicea, canker pathogens of Liriodendron tulipifera and Acer saccharum in West Virginia.</title>
        <authorList>
            <person name="Petronek H.M."/>
            <person name="Kasson M.T."/>
            <person name="Metheny A.M."/>
            <person name="Stauder C.M."/>
            <person name="Lovett B."/>
            <person name="Lynch S.C."/>
            <person name="Garnas J.R."/>
            <person name="Kasson L.R."/>
            <person name="Stajich J.E."/>
        </authorList>
    </citation>
    <scope>NUCLEOTIDE SEQUENCE [LARGE SCALE GENOMIC DNA]</scope>
    <source>
        <strain evidence="6 7">NRRL 64651</strain>
    </source>
</reference>
<dbReference type="Pfam" id="PF07989">
    <property type="entry name" value="Cnn_1N"/>
    <property type="match status" value="1"/>
</dbReference>
<gene>
    <name evidence="6" type="ORF">QQZ08_004417</name>
</gene>
<feature type="compositionally biased region" description="Low complexity" evidence="4">
    <location>
        <begin position="800"/>
        <end position="812"/>
    </location>
</feature>
<feature type="compositionally biased region" description="Low complexity" evidence="4">
    <location>
        <begin position="14"/>
        <end position="44"/>
    </location>
</feature>
<protein>
    <recommendedName>
        <fullName evidence="5">Centrosomin N-terminal motif 1 domain-containing protein</fullName>
    </recommendedName>
</protein>
<keyword evidence="7" id="KW-1185">Reference proteome</keyword>
<evidence type="ECO:0000256" key="4">
    <source>
        <dbReference type="SAM" id="MobiDB-lite"/>
    </source>
</evidence>
<evidence type="ECO:0000256" key="1">
    <source>
        <dbReference type="ARBA" id="ARBA00004496"/>
    </source>
</evidence>
<keyword evidence="3" id="KW-0175">Coiled coil</keyword>
<feature type="compositionally biased region" description="Polar residues" evidence="4">
    <location>
        <begin position="513"/>
        <end position="539"/>
    </location>
</feature>
<evidence type="ECO:0000313" key="6">
    <source>
        <dbReference type="EMBL" id="KAK7429010.1"/>
    </source>
</evidence>
<feature type="compositionally biased region" description="Polar residues" evidence="4">
    <location>
        <begin position="82"/>
        <end position="93"/>
    </location>
</feature>
<feature type="compositionally biased region" description="Polar residues" evidence="4">
    <location>
        <begin position="881"/>
        <end position="899"/>
    </location>
</feature>
<feature type="region of interest" description="Disordered" evidence="4">
    <location>
        <begin position="373"/>
        <end position="560"/>
    </location>
</feature>
<comment type="subcellular location">
    <subcellularLocation>
        <location evidence="1">Cytoplasm</location>
    </subcellularLocation>
</comment>
<dbReference type="EMBL" id="JAZAVK010000033">
    <property type="protein sequence ID" value="KAK7429010.1"/>
    <property type="molecule type" value="Genomic_DNA"/>
</dbReference>
<feature type="region of interest" description="Disordered" evidence="4">
    <location>
        <begin position="690"/>
        <end position="846"/>
    </location>
</feature>
<comment type="caution">
    <text evidence="6">The sequence shown here is derived from an EMBL/GenBank/DDBJ whole genome shotgun (WGS) entry which is preliminary data.</text>
</comment>
<feature type="compositionally biased region" description="Low complexity" evidence="4">
    <location>
        <begin position="394"/>
        <end position="410"/>
    </location>
</feature>
<proteinExistence type="predicted"/>
<organism evidence="6 7">
    <name type="scientific">Neonectria magnoliae</name>
    <dbReference type="NCBI Taxonomy" id="2732573"/>
    <lineage>
        <taxon>Eukaryota</taxon>
        <taxon>Fungi</taxon>
        <taxon>Dikarya</taxon>
        <taxon>Ascomycota</taxon>
        <taxon>Pezizomycotina</taxon>
        <taxon>Sordariomycetes</taxon>
        <taxon>Hypocreomycetidae</taxon>
        <taxon>Hypocreales</taxon>
        <taxon>Nectriaceae</taxon>
        <taxon>Neonectria</taxon>
    </lineage>
</organism>
<feature type="compositionally biased region" description="Basic and acidic residues" evidence="4">
    <location>
        <begin position="431"/>
        <end position="458"/>
    </location>
</feature>
<dbReference type="Proteomes" id="UP001498421">
    <property type="component" value="Unassembled WGS sequence"/>
</dbReference>
<feature type="region of interest" description="Disordered" evidence="4">
    <location>
        <begin position="123"/>
        <end position="160"/>
    </location>
</feature>